<gene>
    <name evidence="1" type="ORF">RUM44_005887</name>
</gene>
<dbReference type="Proteomes" id="UP001359485">
    <property type="component" value="Unassembled WGS sequence"/>
</dbReference>
<evidence type="ECO:0000313" key="1">
    <source>
        <dbReference type="EMBL" id="KAK6631361.1"/>
    </source>
</evidence>
<dbReference type="EMBL" id="JAWJWF010000006">
    <property type="protein sequence ID" value="KAK6631361.1"/>
    <property type="molecule type" value="Genomic_DNA"/>
</dbReference>
<organism evidence="1 2">
    <name type="scientific">Polyplax serrata</name>
    <name type="common">Common mouse louse</name>
    <dbReference type="NCBI Taxonomy" id="468196"/>
    <lineage>
        <taxon>Eukaryota</taxon>
        <taxon>Metazoa</taxon>
        <taxon>Ecdysozoa</taxon>
        <taxon>Arthropoda</taxon>
        <taxon>Hexapoda</taxon>
        <taxon>Insecta</taxon>
        <taxon>Pterygota</taxon>
        <taxon>Neoptera</taxon>
        <taxon>Paraneoptera</taxon>
        <taxon>Psocodea</taxon>
        <taxon>Troctomorpha</taxon>
        <taxon>Phthiraptera</taxon>
        <taxon>Anoplura</taxon>
        <taxon>Polyplacidae</taxon>
        <taxon>Polyplax</taxon>
    </lineage>
</organism>
<keyword evidence="2" id="KW-1185">Reference proteome</keyword>
<sequence>MTEHATPTKQKYMEYRGSGRIKKEFSIDQITEFFSKKEQKNKWASKPGGSRGRPLVVSQLPVMAFLHGTPLEYSPYSSDTKSLLCPDSHENLTDWLPR</sequence>
<accession>A0ABR1B076</accession>
<reference evidence="1 2" key="1">
    <citation type="submission" date="2023-09" db="EMBL/GenBank/DDBJ databases">
        <title>Genomes of two closely related lineages of the louse Polyplax serrata with different host specificities.</title>
        <authorList>
            <person name="Martinu J."/>
            <person name="Tarabai H."/>
            <person name="Stefka J."/>
            <person name="Hypsa V."/>
        </authorList>
    </citation>
    <scope>NUCLEOTIDE SEQUENCE [LARGE SCALE GENOMIC DNA]</scope>
    <source>
        <strain evidence="1">98ZLc_SE</strain>
    </source>
</reference>
<comment type="caution">
    <text evidence="1">The sequence shown here is derived from an EMBL/GenBank/DDBJ whole genome shotgun (WGS) entry which is preliminary data.</text>
</comment>
<name>A0ABR1B076_POLSC</name>
<protein>
    <submittedName>
        <fullName evidence="1">Uncharacterized protein</fullName>
    </submittedName>
</protein>
<evidence type="ECO:0000313" key="2">
    <source>
        <dbReference type="Proteomes" id="UP001359485"/>
    </source>
</evidence>
<proteinExistence type="predicted"/>